<accession>A0A8S1HV03</accession>
<name>A0A8S1HV03_9PELO</name>
<gene>
    <name evidence="1" type="ORF">CAUJ_LOCUS15558</name>
</gene>
<keyword evidence="2" id="KW-1185">Reference proteome</keyword>
<sequence length="108" mass="11974">MRTSSDRWDPSSVSRLCTIFLLNPSPTSPSISPFVEIHEGCSRKQENTAASDPLSTCRSAGLIAQQVPQAFFSSCPNRQVVSEDRRLSLLSIVTDIGSTRLTQRFPRF</sequence>
<organism evidence="1 2">
    <name type="scientific">Caenorhabditis auriculariae</name>
    <dbReference type="NCBI Taxonomy" id="2777116"/>
    <lineage>
        <taxon>Eukaryota</taxon>
        <taxon>Metazoa</taxon>
        <taxon>Ecdysozoa</taxon>
        <taxon>Nematoda</taxon>
        <taxon>Chromadorea</taxon>
        <taxon>Rhabditida</taxon>
        <taxon>Rhabditina</taxon>
        <taxon>Rhabditomorpha</taxon>
        <taxon>Rhabditoidea</taxon>
        <taxon>Rhabditidae</taxon>
        <taxon>Peloderinae</taxon>
        <taxon>Caenorhabditis</taxon>
    </lineage>
</organism>
<dbReference type="EMBL" id="CAJGYM010000191">
    <property type="protein sequence ID" value="CAD6199658.1"/>
    <property type="molecule type" value="Genomic_DNA"/>
</dbReference>
<dbReference type="Proteomes" id="UP000835052">
    <property type="component" value="Unassembled WGS sequence"/>
</dbReference>
<dbReference type="AlphaFoldDB" id="A0A8S1HV03"/>
<comment type="caution">
    <text evidence="1">The sequence shown here is derived from an EMBL/GenBank/DDBJ whole genome shotgun (WGS) entry which is preliminary data.</text>
</comment>
<evidence type="ECO:0000313" key="1">
    <source>
        <dbReference type="EMBL" id="CAD6199658.1"/>
    </source>
</evidence>
<evidence type="ECO:0000313" key="2">
    <source>
        <dbReference type="Proteomes" id="UP000835052"/>
    </source>
</evidence>
<protein>
    <submittedName>
        <fullName evidence="1">Uncharacterized protein</fullName>
    </submittedName>
</protein>
<proteinExistence type="predicted"/>
<reference evidence="1" key="1">
    <citation type="submission" date="2020-10" db="EMBL/GenBank/DDBJ databases">
        <authorList>
            <person name="Kikuchi T."/>
        </authorList>
    </citation>
    <scope>NUCLEOTIDE SEQUENCE</scope>
    <source>
        <strain evidence="1">NKZ352</strain>
    </source>
</reference>